<dbReference type="RefSeq" id="WP_087471078.1">
    <property type="nucleotide sequence ID" value="NZ_CP021383.1"/>
</dbReference>
<dbReference type="KEGG" id="cceu:CBR64_11875"/>
<dbReference type="SUPFAM" id="SSF52540">
    <property type="entry name" value="P-loop containing nucleoside triphosphate hydrolases"/>
    <property type="match status" value="1"/>
</dbReference>
<name>A0A1Y0HXN2_CELCE</name>
<feature type="region of interest" description="Disordered" evidence="2">
    <location>
        <begin position="1208"/>
        <end position="1231"/>
    </location>
</feature>
<reference evidence="3 4" key="1">
    <citation type="submission" date="2017-05" db="EMBL/GenBank/DDBJ databases">
        <authorList>
            <person name="Song R."/>
            <person name="Chenine A.L."/>
            <person name="Ruprecht R.M."/>
        </authorList>
    </citation>
    <scope>NUCLEOTIDE SEQUENCE [LARGE SCALE GENOMIC DNA]</scope>
    <source>
        <strain evidence="3 4">PSBB019</strain>
    </source>
</reference>
<evidence type="ECO:0000313" key="4">
    <source>
        <dbReference type="Proteomes" id="UP000196228"/>
    </source>
</evidence>
<dbReference type="EMBL" id="CP021383">
    <property type="protein sequence ID" value="ARU52065.1"/>
    <property type="molecule type" value="Genomic_DNA"/>
</dbReference>
<evidence type="ECO:0008006" key="5">
    <source>
        <dbReference type="Google" id="ProtNLM"/>
    </source>
</evidence>
<dbReference type="InterPro" id="IPR027417">
    <property type="entry name" value="P-loop_NTPase"/>
</dbReference>
<dbReference type="Pfam" id="PF13558">
    <property type="entry name" value="SbcC_Walker_B"/>
    <property type="match status" value="1"/>
</dbReference>
<sequence>MEGLFSAVELHDPAADLDARAGFRLERLEVLNWGTFDQRVWAFDLDGRNALLTGDIGSGKSTIVDAVTTLLVPSHRISYNKAAGAGARERSLRSYVAGHYKSERDEATGTTRHVGLRERGTYSVVLGRFSNRGFDQEVTLAQVFWLAPGQSGQPDRFFVTADRPLTITADFAGFGGDVAALRRRLRESGAQVRDHFPEYGRDFRRLLGIPSEQAMDLFHQTVSMKSVGDLGEFVREHMLEPFDADRWTDRLVAHFDDLTSAHDAVVRATAQIERLAPLLADCDAHDALGERSAALVARRDALRAFTASRRVADLDGLIGALDERVADGESRRQRVGDELGLLAAERQRLELERAGHGGDRLAAIEGEVTRREVERAARERRVAQLAGYAAAAGLTLGGPDGAEPGVAGHDGESVTPDPGFGGVGVTSNPGFGGGAAAVAAALVDAEAFAALRRAADDAAVRVRDDLARAEERVSEVAAELRAVEQETADVKAELASLADRRSNLPRTHLEVRDRLCAGVGVTPGDLPFVGELLAVRPEHADWEGAAERVLRGFALSLLVPAAHYDAVSAWVDREHLGLRLVYHRVPARVPAARPAPRDDVPLLADLLDVRRLDDAPSLTAWVEAELERRADHACAPDLDAFRRLPRAITRAGQVKHSPDHHEKNDTRAVDDRRGYVLGWSTQAKIDALLEQAAEVTARRDTLARRRDEAAAARGDLQARSAALGRLDVYRDWDELDRGAETARIAELAEEKRRLEQASDELGRIATLLDDNARRHDELEAERDRVVATLGADRHALDEARSARERARAVLDGAGEVLDEETTAALAAEFDRELATVGPPDGVDRDGSDRDGATGPTRAADLDAVENAVRSRLTAEAEQAQRERADLGTRVAGQMASFRSTYPVETAELDADVRSADGYREIHDRLVRDDLPRFEADFKAYLNTNAIRDIAGFAAELAKQADVIRDRIDTINDSLRAIDYNPGRYIRLEMSRTPNLEVREFQQDLRACTDGDGILAEDDRALAEGDGSVAGDADALSYSEDRFLRVKALVERFRGREGMTDLDEAWRRRVTDVRNWFVLSASERSRADDSEHEHYSDSGGKSGGQKEKLAYTVLAASLAYQFKLDWGAVRSTAFRFVVIDEAFGRGSDESTRFALELFRRLGLQLLIVTPLQKIHVIEPYISAVGFVDNPSGRSSRLRTLSIAAYRDGRTAGEVPPSGTDLTAAPEPAPAAR</sequence>
<organism evidence="3 4">
    <name type="scientific">Cellulosimicrobium cellulans</name>
    <name type="common">Arthrobacter luteus</name>
    <dbReference type="NCBI Taxonomy" id="1710"/>
    <lineage>
        <taxon>Bacteria</taxon>
        <taxon>Bacillati</taxon>
        <taxon>Actinomycetota</taxon>
        <taxon>Actinomycetes</taxon>
        <taxon>Micrococcales</taxon>
        <taxon>Promicromonosporaceae</taxon>
        <taxon>Cellulosimicrobium</taxon>
    </lineage>
</organism>
<evidence type="ECO:0000313" key="3">
    <source>
        <dbReference type="EMBL" id="ARU52065.1"/>
    </source>
</evidence>
<dbReference type="Pfam" id="PF13555">
    <property type="entry name" value="AAA_29"/>
    <property type="match status" value="1"/>
</dbReference>
<evidence type="ECO:0000256" key="2">
    <source>
        <dbReference type="SAM" id="MobiDB-lite"/>
    </source>
</evidence>
<dbReference type="AlphaFoldDB" id="A0A1Y0HXN2"/>
<accession>A0A1Y0HXN2</accession>
<feature type="region of interest" description="Disordered" evidence="2">
    <location>
        <begin position="831"/>
        <end position="859"/>
    </location>
</feature>
<dbReference type="OrthoDB" id="174137at2"/>
<dbReference type="Gene3D" id="3.40.50.300">
    <property type="entry name" value="P-loop containing nucleotide triphosphate hydrolases"/>
    <property type="match status" value="1"/>
</dbReference>
<feature type="coiled-coil region" evidence="1">
    <location>
        <begin position="452"/>
        <end position="500"/>
    </location>
</feature>
<feature type="compositionally biased region" description="Basic and acidic residues" evidence="2">
    <location>
        <begin position="841"/>
        <end position="851"/>
    </location>
</feature>
<gene>
    <name evidence="3" type="ORF">CBR64_11875</name>
</gene>
<proteinExistence type="predicted"/>
<feature type="coiled-coil region" evidence="1">
    <location>
        <begin position="737"/>
        <end position="767"/>
    </location>
</feature>
<protein>
    <recommendedName>
        <fullName evidence="5">ATP-dependent exonuclease SbcCD, C subunit-like protein</fullName>
    </recommendedName>
</protein>
<dbReference type="Proteomes" id="UP000196228">
    <property type="component" value="Chromosome"/>
</dbReference>
<keyword evidence="1" id="KW-0175">Coiled coil</keyword>
<evidence type="ECO:0000256" key="1">
    <source>
        <dbReference type="SAM" id="Coils"/>
    </source>
</evidence>